<dbReference type="EMBL" id="BORR01000003">
    <property type="protein sequence ID" value="GIO36226.1"/>
    <property type="molecule type" value="Genomic_DNA"/>
</dbReference>
<evidence type="ECO:0000313" key="2">
    <source>
        <dbReference type="Proteomes" id="UP000681162"/>
    </source>
</evidence>
<proteinExistence type="predicted"/>
<accession>A0A919XPW5</accession>
<organism evidence="1 2">
    <name type="scientific">Paenibacillus antibioticophila</name>
    <dbReference type="NCBI Taxonomy" id="1274374"/>
    <lineage>
        <taxon>Bacteria</taxon>
        <taxon>Bacillati</taxon>
        <taxon>Bacillota</taxon>
        <taxon>Bacilli</taxon>
        <taxon>Bacillales</taxon>
        <taxon>Paenibacillaceae</taxon>
        <taxon>Paenibacillus</taxon>
    </lineage>
</organism>
<dbReference type="Proteomes" id="UP000681162">
    <property type="component" value="Unassembled WGS sequence"/>
</dbReference>
<sequence length="86" mass="10049">MSTVELTKEQKDMMEHALGLNYKKKPYRNRYYTNSDNPHWLSLVIQGLAEQGGGWNEGMCYFRVTFDGAKAIFTKPMSRKYFDDLS</sequence>
<evidence type="ECO:0000313" key="1">
    <source>
        <dbReference type="EMBL" id="GIO36226.1"/>
    </source>
</evidence>
<dbReference type="RefSeq" id="WP_212938577.1">
    <property type="nucleotide sequence ID" value="NZ_BORR01000003.1"/>
</dbReference>
<gene>
    <name evidence="1" type="ORF">J41TS12_10870</name>
</gene>
<reference evidence="1 2" key="1">
    <citation type="submission" date="2021-03" db="EMBL/GenBank/DDBJ databases">
        <title>Antimicrobial resistance genes in bacteria isolated from Japanese honey, and their potential for conferring macrolide and lincosamide resistance in the American foulbrood pathogen Paenibacillus larvae.</title>
        <authorList>
            <person name="Okamoto M."/>
            <person name="Kumagai M."/>
            <person name="Kanamori H."/>
            <person name="Takamatsu D."/>
        </authorList>
    </citation>
    <scope>NUCLEOTIDE SEQUENCE [LARGE SCALE GENOMIC DNA]</scope>
    <source>
        <strain evidence="1 2">J41TS12</strain>
    </source>
</reference>
<protein>
    <submittedName>
        <fullName evidence="1">Uncharacterized protein</fullName>
    </submittedName>
</protein>
<name>A0A919XPW5_9BACL</name>
<keyword evidence="2" id="KW-1185">Reference proteome</keyword>
<dbReference type="AlphaFoldDB" id="A0A919XPW5"/>
<comment type="caution">
    <text evidence="1">The sequence shown here is derived from an EMBL/GenBank/DDBJ whole genome shotgun (WGS) entry which is preliminary data.</text>
</comment>